<keyword evidence="1" id="KW-1133">Transmembrane helix</keyword>
<keyword evidence="3" id="KW-1185">Reference proteome</keyword>
<gene>
    <name evidence="2" type="ORF">ICJ83_14595</name>
</gene>
<protein>
    <submittedName>
        <fullName evidence="2">Pentapeptide repeat-containing protein</fullName>
    </submittedName>
</protein>
<keyword evidence="1" id="KW-0812">Transmembrane</keyword>
<reference evidence="2 3" key="1">
    <citation type="submission" date="2020-09" db="EMBL/GenBank/DDBJ databases">
        <title>TT11 complete genome.</title>
        <authorList>
            <person name="Wu Z."/>
        </authorList>
    </citation>
    <scope>NUCLEOTIDE SEQUENCE [LARGE SCALE GENOMIC DNA]</scope>
    <source>
        <strain evidence="2 3">TT11</strain>
    </source>
</reference>
<evidence type="ECO:0000313" key="2">
    <source>
        <dbReference type="EMBL" id="MBD0833362.1"/>
    </source>
</evidence>
<feature type="transmembrane region" description="Helical" evidence="1">
    <location>
        <begin position="131"/>
        <end position="153"/>
    </location>
</feature>
<dbReference type="EMBL" id="JACVXB010000007">
    <property type="protein sequence ID" value="MBD0833362.1"/>
    <property type="molecule type" value="Genomic_DNA"/>
</dbReference>
<sequence>MREINTLLELQTLNGQQVRAGNGYTWHGEYSNLIINFSLELNPPIQNIKFHNCIFKEDFFIKRTVQGKLYINDCTFEKDFDISGAVFPQKVRFQKNEYKGLALFNNTVFNDLVDFWGSTFHKRTIFYKTNFLGILVLSSVTFNENLLFTYTLVEKMMILRGISLKKGLDLSLSIITGEVGIYDFKLSNFDSENIQSDTEHFQICVSRTGEIPTKNKRETFRIIKEKFLKVHNVIESLTYESLEKQAHSQYMKESRVVFFSNDRLIFLFNNWSNKHRSSFKQGIKFTFIVAVVTYFLSIVTSGNFTLTLDDFWGNLFQNIKGFILTLNPIHRISNLKEIYEIDDFGLAFYVFNYIGRVLVGYGTYQTIQAFRKYR</sequence>
<accession>A0A8J6Q244</accession>
<proteinExistence type="predicted"/>
<feature type="transmembrane region" description="Helical" evidence="1">
    <location>
        <begin position="285"/>
        <end position="306"/>
    </location>
</feature>
<feature type="transmembrane region" description="Helical" evidence="1">
    <location>
        <begin position="344"/>
        <end position="364"/>
    </location>
</feature>
<evidence type="ECO:0000313" key="3">
    <source>
        <dbReference type="Proteomes" id="UP000600588"/>
    </source>
</evidence>
<dbReference type="Proteomes" id="UP000600588">
    <property type="component" value="Unassembled WGS sequence"/>
</dbReference>
<dbReference type="RefSeq" id="WP_188231141.1">
    <property type="nucleotide sequence ID" value="NZ_JACVXB010000007.1"/>
</dbReference>
<comment type="caution">
    <text evidence="2">The sequence shown here is derived from an EMBL/GenBank/DDBJ whole genome shotgun (WGS) entry which is preliminary data.</text>
</comment>
<organism evidence="2 3">
    <name type="scientific">Aestuariibaculum sediminum</name>
    <dbReference type="NCBI Taxonomy" id="2770637"/>
    <lineage>
        <taxon>Bacteria</taxon>
        <taxon>Pseudomonadati</taxon>
        <taxon>Bacteroidota</taxon>
        <taxon>Flavobacteriia</taxon>
        <taxon>Flavobacteriales</taxon>
        <taxon>Flavobacteriaceae</taxon>
    </lineage>
</organism>
<evidence type="ECO:0000256" key="1">
    <source>
        <dbReference type="SAM" id="Phobius"/>
    </source>
</evidence>
<keyword evidence="1" id="KW-0472">Membrane</keyword>
<name>A0A8J6Q244_9FLAO</name>
<dbReference type="AlphaFoldDB" id="A0A8J6Q244"/>